<gene>
    <name evidence="4" type="ORF">Tpal_1855</name>
</gene>
<dbReference type="EMBL" id="FJNE01000005">
    <property type="protein sequence ID" value="CZQ95201.1"/>
    <property type="molecule type" value="Genomic_DNA"/>
</dbReference>
<evidence type="ECO:0000259" key="3">
    <source>
        <dbReference type="Pfam" id="PF24661"/>
    </source>
</evidence>
<dbReference type="RefSeq" id="WP_087033422.1">
    <property type="nucleotide sequence ID" value="NZ_FJNE01000005.1"/>
</dbReference>
<reference evidence="4 5" key="1">
    <citation type="submission" date="2016-02" db="EMBL/GenBank/DDBJ databases">
        <authorList>
            <person name="Wen L."/>
            <person name="He K."/>
            <person name="Yang H."/>
        </authorList>
    </citation>
    <scope>NUCLEOTIDE SEQUENCE [LARGE SCALE GENOMIC DNA]</scope>
    <source>
        <strain evidence="4">Trichococcus palustris</strain>
    </source>
</reference>
<feature type="transmembrane region" description="Helical" evidence="1">
    <location>
        <begin position="12"/>
        <end position="41"/>
    </location>
</feature>
<dbReference type="GO" id="GO:0016020">
    <property type="term" value="C:membrane"/>
    <property type="evidence" value="ECO:0007669"/>
    <property type="project" value="InterPro"/>
</dbReference>
<dbReference type="InterPro" id="IPR016975">
    <property type="entry name" value="Cell_wall_LiaF"/>
</dbReference>
<evidence type="ECO:0000313" key="4">
    <source>
        <dbReference type="EMBL" id="CZQ95201.1"/>
    </source>
</evidence>
<accession>A0A143YNN3</accession>
<dbReference type="InterPro" id="IPR056066">
    <property type="entry name" value="DUF7649"/>
</dbReference>
<proteinExistence type="predicted"/>
<dbReference type="Pfam" id="PF24661">
    <property type="entry name" value="DUF7649"/>
    <property type="match status" value="1"/>
</dbReference>
<dbReference type="Proteomes" id="UP000242754">
    <property type="component" value="Unassembled WGS sequence"/>
</dbReference>
<sequence>MKKKGVKIFLIIEGLLALAVLFQLVQDIDLLIVLILGSILVKLGNAGNMRRRFLAWIGWFMIIMTILSTFSVWVMLILLLLFVVVYGKKMLSDLKMDAYFDVPWEEKSFHTVMTKAPDGHNNVRKKQKWIGNTDTGNAVYEWDDINITVLMGDTIIDLGNTLLPNEENIVLIRKGIGKTRVIIPVGIGVAIHHSVLKGQILFNDEKIDLTNETVKMYSPDYDAASRKIRIVSNTFIGDLEVIFL</sequence>
<evidence type="ECO:0000259" key="2">
    <source>
        <dbReference type="Pfam" id="PF09922"/>
    </source>
</evidence>
<protein>
    <submittedName>
        <fullName evidence="4">Cell wall-active antibiotics response protein (Duf2154)</fullName>
    </submittedName>
</protein>
<keyword evidence="5" id="KW-1185">Reference proteome</keyword>
<keyword evidence="1" id="KW-0472">Membrane</keyword>
<dbReference type="PIRSF" id="PIRSF031509">
    <property type="entry name" value="Cell_wall_LiaF/YvqF"/>
    <property type="match status" value="1"/>
</dbReference>
<name>A0A143YNN3_9LACT</name>
<keyword evidence="1" id="KW-0812">Transmembrane</keyword>
<feature type="domain" description="Cell wall-active antibiotics response LiaF-like C-terminal" evidence="2">
    <location>
        <begin position="129"/>
        <end position="241"/>
    </location>
</feature>
<feature type="domain" description="DUF7649" evidence="3">
    <location>
        <begin position="4"/>
        <end position="85"/>
    </location>
</feature>
<dbReference type="InterPro" id="IPR024425">
    <property type="entry name" value="LiaF-like_C"/>
</dbReference>
<dbReference type="NCBIfam" id="NF040535">
    <property type="entry name" value="LiaF_C_term"/>
    <property type="match status" value="1"/>
</dbReference>
<dbReference type="OrthoDB" id="2351415at2"/>
<dbReference type="Pfam" id="PF09922">
    <property type="entry name" value="LiaF-like_C"/>
    <property type="match status" value="1"/>
</dbReference>
<organism evidence="4 5">
    <name type="scientific">Trichococcus palustris</name>
    <dbReference type="NCBI Taxonomy" id="140314"/>
    <lineage>
        <taxon>Bacteria</taxon>
        <taxon>Bacillati</taxon>
        <taxon>Bacillota</taxon>
        <taxon>Bacilli</taxon>
        <taxon>Lactobacillales</taxon>
        <taxon>Carnobacteriaceae</taxon>
        <taxon>Trichococcus</taxon>
    </lineage>
</organism>
<evidence type="ECO:0000313" key="5">
    <source>
        <dbReference type="Proteomes" id="UP000242754"/>
    </source>
</evidence>
<evidence type="ECO:0000256" key="1">
    <source>
        <dbReference type="SAM" id="Phobius"/>
    </source>
</evidence>
<keyword evidence="1" id="KW-1133">Transmembrane helix</keyword>
<dbReference type="InterPro" id="IPR047793">
    <property type="entry name" value="LiaF_C"/>
</dbReference>
<dbReference type="AlphaFoldDB" id="A0A143YNN3"/>
<dbReference type="STRING" id="140314.SAMN04488076_10999"/>
<feature type="transmembrane region" description="Helical" evidence="1">
    <location>
        <begin position="53"/>
        <end position="86"/>
    </location>
</feature>